<dbReference type="Proteomes" id="UP001374584">
    <property type="component" value="Unassembled WGS sequence"/>
</dbReference>
<dbReference type="EMBL" id="JAYMYR010000009">
    <property type="protein sequence ID" value="KAK7341536.1"/>
    <property type="molecule type" value="Genomic_DNA"/>
</dbReference>
<keyword evidence="2" id="KW-1185">Reference proteome</keyword>
<accession>A0AAN9LSZ9</accession>
<proteinExistence type="predicted"/>
<reference evidence="1 2" key="1">
    <citation type="submission" date="2024-01" db="EMBL/GenBank/DDBJ databases">
        <title>The genomes of 5 underutilized Papilionoideae crops provide insights into root nodulation and disease resistanc.</title>
        <authorList>
            <person name="Jiang F."/>
        </authorList>
    </citation>
    <scope>NUCLEOTIDE SEQUENCE [LARGE SCALE GENOMIC DNA]</scope>
    <source>
        <strain evidence="1">JINMINGXINNONG_FW02</strain>
        <tissue evidence="1">Leaves</tissue>
    </source>
</reference>
<evidence type="ECO:0000313" key="1">
    <source>
        <dbReference type="EMBL" id="KAK7341536.1"/>
    </source>
</evidence>
<evidence type="ECO:0000313" key="2">
    <source>
        <dbReference type="Proteomes" id="UP001374584"/>
    </source>
</evidence>
<name>A0AAN9LSZ9_PHACN</name>
<dbReference type="AlphaFoldDB" id="A0AAN9LSZ9"/>
<gene>
    <name evidence="1" type="ORF">VNO80_24469</name>
</gene>
<protein>
    <submittedName>
        <fullName evidence="1">Uncharacterized protein</fullName>
    </submittedName>
</protein>
<organism evidence="1 2">
    <name type="scientific">Phaseolus coccineus</name>
    <name type="common">Scarlet runner bean</name>
    <name type="synonym">Phaseolus multiflorus</name>
    <dbReference type="NCBI Taxonomy" id="3886"/>
    <lineage>
        <taxon>Eukaryota</taxon>
        <taxon>Viridiplantae</taxon>
        <taxon>Streptophyta</taxon>
        <taxon>Embryophyta</taxon>
        <taxon>Tracheophyta</taxon>
        <taxon>Spermatophyta</taxon>
        <taxon>Magnoliopsida</taxon>
        <taxon>eudicotyledons</taxon>
        <taxon>Gunneridae</taxon>
        <taxon>Pentapetalae</taxon>
        <taxon>rosids</taxon>
        <taxon>fabids</taxon>
        <taxon>Fabales</taxon>
        <taxon>Fabaceae</taxon>
        <taxon>Papilionoideae</taxon>
        <taxon>50 kb inversion clade</taxon>
        <taxon>NPAAA clade</taxon>
        <taxon>indigoferoid/millettioid clade</taxon>
        <taxon>Phaseoleae</taxon>
        <taxon>Phaseolus</taxon>
    </lineage>
</organism>
<comment type="caution">
    <text evidence="1">The sequence shown here is derived from an EMBL/GenBank/DDBJ whole genome shotgun (WGS) entry which is preliminary data.</text>
</comment>
<sequence>MFLRMQAAEISTIDYDPVYQHDPSLSGLIADCDECTVDSNGVANHNVLTAKHHHSYSLQQQEISSNIDQEIEQ</sequence>